<dbReference type="GO" id="GO:0006154">
    <property type="term" value="P:adenosine catabolic process"/>
    <property type="evidence" value="ECO:0007669"/>
    <property type="project" value="TreeGrafter"/>
</dbReference>
<dbReference type="GO" id="GO:0009168">
    <property type="term" value="P:purine ribonucleoside monophosphate biosynthetic process"/>
    <property type="evidence" value="ECO:0007669"/>
    <property type="project" value="UniProtKB-UniRule"/>
</dbReference>
<dbReference type="SUPFAM" id="SSF51556">
    <property type="entry name" value="Metallo-dependent hydrolases"/>
    <property type="match status" value="1"/>
</dbReference>
<dbReference type="InterPro" id="IPR028893">
    <property type="entry name" value="A_deaminase"/>
</dbReference>
<proteinExistence type="inferred from homology"/>
<dbReference type="NCBIfam" id="TIGR01430">
    <property type="entry name" value="aden_deam"/>
    <property type="match status" value="1"/>
</dbReference>
<comment type="function">
    <text evidence="9">Catalyzes the hydrolytic deamination of adenosine and 2-deoxyadenosine.</text>
</comment>
<dbReference type="InterPro" id="IPR032466">
    <property type="entry name" value="Metal_Hydrolase"/>
</dbReference>
<feature type="binding site" evidence="9">
    <location>
        <position position="205"/>
    </location>
    <ligand>
        <name>Zn(2+)</name>
        <dbReference type="ChEBI" id="CHEBI:29105"/>
        <note>catalytic</note>
    </ligand>
</feature>
<evidence type="ECO:0000256" key="4">
    <source>
        <dbReference type="ARBA" id="ARBA00022833"/>
    </source>
</evidence>
<dbReference type="NCBIfam" id="NF006847">
    <property type="entry name" value="PRK09358.1-2"/>
    <property type="match status" value="1"/>
</dbReference>
<dbReference type="AlphaFoldDB" id="A0A3D9VJD1"/>
<keyword evidence="3 9" id="KW-0378">Hydrolase</keyword>
<sequence length="414" mass="45096">MRITHDEIARAPKVVLHDHLDGGLRPDTLVELADRVGHQLPETDPARLGEWFRESADSGSLERYLETFEHTVAVMQTADALRRVAAECAEDLAADGVVYAEVRYAPEQHLRAGLTLDEVVQAVRDGLAEGEKRAAAAGRAIVVRQILTAMRHADRSREIAELAVRYRDEGVAGFDIAGAEAGNPPTRHLAAFEYLRQENAHITIHAGEAVGLSSIAEAVQRCGAERLGHGVRIVDDITVTPDGEARLGRLAAYVRDARIPLELCPTSNVQTGAAPSIAEHPFGLLARLRFRVTVNTDNRLVSGTSMSEEFARLAQAFDYDLDDFAWFTVNAMKSAFLPYDERLALINEVIKPGYAAIAADRVVARMRRPLSESGRYRQGGPGTTRPQARSPKVSVPTTSSRRSASSEGLPGRAV</sequence>
<evidence type="ECO:0000256" key="9">
    <source>
        <dbReference type="HAMAP-Rule" id="MF_00540"/>
    </source>
</evidence>
<dbReference type="RefSeq" id="WP_115850902.1">
    <property type="nucleotide sequence ID" value="NZ_QTUC01000001.1"/>
</dbReference>
<dbReference type="GO" id="GO:0046103">
    <property type="term" value="P:inosine biosynthetic process"/>
    <property type="evidence" value="ECO:0007669"/>
    <property type="project" value="TreeGrafter"/>
</dbReference>
<evidence type="ECO:0000313" key="13">
    <source>
        <dbReference type="Proteomes" id="UP000256485"/>
    </source>
</evidence>
<dbReference type="GO" id="GO:0043103">
    <property type="term" value="P:hypoxanthine salvage"/>
    <property type="evidence" value="ECO:0007669"/>
    <property type="project" value="TreeGrafter"/>
</dbReference>
<dbReference type="EC" id="3.5.4.4" evidence="1 9"/>
<evidence type="ECO:0000256" key="3">
    <source>
        <dbReference type="ARBA" id="ARBA00022801"/>
    </source>
</evidence>
<dbReference type="InterPro" id="IPR006330">
    <property type="entry name" value="Ado/ade_deaminase"/>
</dbReference>
<feature type="binding site" evidence="9">
    <location>
        <position position="178"/>
    </location>
    <ligand>
        <name>substrate</name>
    </ligand>
</feature>
<evidence type="ECO:0000256" key="5">
    <source>
        <dbReference type="ARBA" id="ARBA00023080"/>
    </source>
</evidence>
<dbReference type="PANTHER" id="PTHR11409:SF43">
    <property type="entry name" value="ADENOSINE DEAMINASE"/>
    <property type="match status" value="1"/>
</dbReference>
<feature type="region of interest" description="Disordered" evidence="10">
    <location>
        <begin position="369"/>
        <end position="414"/>
    </location>
</feature>
<keyword evidence="2 9" id="KW-0479">Metal-binding</keyword>
<keyword evidence="4 9" id="KW-0862">Zinc</keyword>
<comment type="caution">
    <text evidence="9">Lacks conserved residue(s) required for the propagation of feature annotation.</text>
</comment>
<accession>A0A3D9VJD1</accession>
<feature type="domain" description="Adenosine deaminase" evidence="11">
    <location>
        <begin position="12"/>
        <end position="351"/>
    </location>
</feature>
<evidence type="ECO:0000256" key="2">
    <source>
        <dbReference type="ARBA" id="ARBA00022723"/>
    </source>
</evidence>
<feature type="binding site" evidence="9">
    <location>
        <position position="19"/>
    </location>
    <ligand>
        <name>Zn(2+)</name>
        <dbReference type="ChEBI" id="CHEBI:29105"/>
        <note>catalytic</note>
    </ligand>
</feature>
<evidence type="ECO:0000256" key="10">
    <source>
        <dbReference type="SAM" id="MobiDB-lite"/>
    </source>
</evidence>
<gene>
    <name evidence="9" type="primary">add</name>
    <name evidence="12" type="ORF">DFJ64_2885</name>
</gene>
<keyword evidence="5 9" id="KW-0546">Nucleotide metabolism</keyword>
<evidence type="ECO:0000313" key="12">
    <source>
        <dbReference type="EMBL" id="REF37441.1"/>
    </source>
</evidence>
<comment type="similarity">
    <text evidence="9">Belongs to the metallo-dependent hydrolases superfamily. Adenosine and AMP deaminases family. Adenosine deaminase subfamily.</text>
</comment>
<feature type="binding site" evidence="9">
    <location>
        <position position="297"/>
    </location>
    <ligand>
        <name>Zn(2+)</name>
        <dbReference type="ChEBI" id="CHEBI:29105"/>
        <note>catalytic</note>
    </ligand>
</feature>
<feature type="active site" description="Proton donor" evidence="9">
    <location>
        <position position="208"/>
    </location>
</feature>
<protein>
    <recommendedName>
        <fullName evidence="1 9">Adenosine deaminase</fullName>
        <ecNumber evidence="1 9">3.5.4.4</ecNumber>
    </recommendedName>
    <alternativeName>
        <fullName evidence="6 9">Adenosine aminohydrolase</fullName>
    </alternativeName>
</protein>
<organism evidence="12 13">
    <name type="scientific">Thermasporomyces composti</name>
    <dbReference type="NCBI Taxonomy" id="696763"/>
    <lineage>
        <taxon>Bacteria</taxon>
        <taxon>Bacillati</taxon>
        <taxon>Actinomycetota</taxon>
        <taxon>Actinomycetes</taxon>
        <taxon>Propionibacteriales</taxon>
        <taxon>Nocardioidaceae</taxon>
        <taxon>Thermasporomyces</taxon>
    </lineage>
</organism>
<dbReference type="GO" id="GO:0008270">
    <property type="term" value="F:zinc ion binding"/>
    <property type="evidence" value="ECO:0007669"/>
    <property type="project" value="UniProtKB-UniRule"/>
</dbReference>
<name>A0A3D9VJD1_THECX</name>
<evidence type="ECO:0000256" key="8">
    <source>
        <dbReference type="ARBA" id="ARBA00049213"/>
    </source>
</evidence>
<reference evidence="12 13" key="1">
    <citation type="submission" date="2018-08" db="EMBL/GenBank/DDBJ databases">
        <title>Sequencing the genomes of 1000 actinobacteria strains.</title>
        <authorList>
            <person name="Klenk H.-P."/>
        </authorList>
    </citation>
    <scope>NUCLEOTIDE SEQUENCE [LARGE SCALE GENOMIC DNA]</scope>
    <source>
        <strain evidence="12 13">DSM 22891</strain>
    </source>
</reference>
<dbReference type="InterPro" id="IPR001365">
    <property type="entry name" value="A_deaminase_dom"/>
</dbReference>
<comment type="cofactor">
    <cofactor evidence="9">
        <name>Zn(2+)</name>
        <dbReference type="ChEBI" id="CHEBI:29105"/>
    </cofactor>
    <text evidence="9">Binds 1 zinc ion per subunit.</text>
</comment>
<dbReference type="GO" id="GO:0004000">
    <property type="term" value="F:adenosine deaminase activity"/>
    <property type="evidence" value="ECO:0007669"/>
    <property type="project" value="UniProtKB-UniRule"/>
</dbReference>
<comment type="catalytic activity">
    <reaction evidence="7">
        <text>adenosine + H2O + H(+) = inosine + NH4(+)</text>
        <dbReference type="Rhea" id="RHEA:24408"/>
        <dbReference type="ChEBI" id="CHEBI:15377"/>
        <dbReference type="ChEBI" id="CHEBI:15378"/>
        <dbReference type="ChEBI" id="CHEBI:16335"/>
        <dbReference type="ChEBI" id="CHEBI:17596"/>
        <dbReference type="ChEBI" id="CHEBI:28938"/>
        <dbReference type="EC" id="3.5.4.4"/>
    </reaction>
    <physiologicalReaction direction="left-to-right" evidence="7">
        <dbReference type="Rhea" id="RHEA:24409"/>
    </physiologicalReaction>
</comment>
<feature type="site" description="Important for catalytic activity" evidence="9">
    <location>
        <position position="229"/>
    </location>
</feature>
<dbReference type="GO" id="GO:0005829">
    <property type="term" value="C:cytosol"/>
    <property type="evidence" value="ECO:0007669"/>
    <property type="project" value="TreeGrafter"/>
</dbReference>
<comment type="catalytic activity">
    <reaction evidence="8">
        <text>2'-deoxyadenosine + H2O + H(+) = 2'-deoxyinosine + NH4(+)</text>
        <dbReference type="Rhea" id="RHEA:28190"/>
        <dbReference type="ChEBI" id="CHEBI:15377"/>
        <dbReference type="ChEBI" id="CHEBI:15378"/>
        <dbReference type="ChEBI" id="CHEBI:17256"/>
        <dbReference type="ChEBI" id="CHEBI:28938"/>
        <dbReference type="ChEBI" id="CHEBI:28997"/>
        <dbReference type="EC" id="3.5.4.4"/>
    </reaction>
    <physiologicalReaction direction="left-to-right" evidence="8">
        <dbReference type="Rhea" id="RHEA:28191"/>
    </physiologicalReaction>
</comment>
<keyword evidence="13" id="KW-1185">Reference proteome</keyword>
<dbReference type="GO" id="GO:0009117">
    <property type="term" value="P:nucleotide metabolic process"/>
    <property type="evidence" value="ECO:0007669"/>
    <property type="project" value="UniProtKB-KW"/>
</dbReference>
<feature type="compositionally biased region" description="Polar residues" evidence="10">
    <location>
        <begin position="395"/>
        <end position="406"/>
    </location>
</feature>
<evidence type="ECO:0000259" key="11">
    <source>
        <dbReference type="Pfam" id="PF00962"/>
    </source>
</evidence>
<comment type="caution">
    <text evidence="12">The sequence shown here is derived from an EMBL/GenBank/DDBJ whole genome shotgun (WGS) entry which is preliminary data.</text>
</comment>
<dbReference type="Gene3D" id="3.20.20.140">
    <property type="entry name" value="Metal-dependent hydrolases"/>
    <property type="match status" value="1"/>
</dbReference>
<evidence type="ECO:0000256" key="7">
    <source>
        <dbReference type="ARBA" id="ARBA00047989"/>
    </source>
</evidence>
<dbReference type="HAMAP" id="MF_00540">
    <property type="entry name" value="A_deaminase"/>
    <property type="match status" value="1"/>
</dbReference>
<evidence type="ECO:0000256" key="1">
    <source>
        <dbReference type="ARBA" id="ARBA00012784"/>
    </source>
</evidence>
<dbReference type="OrthoDB" id="9779574at2"/>
<feature type="binding site" evidence="9">
    <location>
        <position position="17"/>
    </location>
    <ligand>
        <name>Zn(2+)</name>
        <dbReference type="ChEBI" id="CHEBI:29105"/>
        <note>catalytic</note>
    </ligand>
</feature>
<dbReference type="Pfam" id="PF00962">
    <property type="entry name" value="A_deaminase"/>
    <property type="match status" value="1"/>
</dbReference>
<dbReference type="Proteomes" id="UP000256485">
    <property type="component" value="Unassembled WGS sequence"/>
</dbReference>
<dbReference type="EMBL" id="QTUC01000001">
    <property type="protein sequence ID" value="REF37441.1"/>
    <property type="molecule type" value="Genomic_DNA"/>
</dbReference>
<dbReference type="PANTHER" id="PTHR11409">
    <property type="entry name" value="ADENOSINE DEAMINASE"/>
    <property type="match status" value="1"/>
</dbReference>
<feature type="binding site" evidence="9">
    <location>
        <position position="21"/>
    </location>
    <ligand>
        <name>substrate</name>
    </ligand>
</feature>
<feature type="binding site" evidence="9">
    <location>
        <position position="19"/>
    </location>
    <ligand>
        <name>substrate</name>
    </ligand>
</feature>
<dbReference type="FunFam" id="3.20.20.140:FF:000020">
    <property type="entry name" value="Adenosine deaminase"/>
    <property type="match status" value="1"/>
</dbReference>
<evidence type="ECO:0000256" key="6">
    <source>
        <dbReference type="ARBA" id="ARBA00031852"/>
    </source>
</evidence>
<dbReference type="GO" id="GO:0046936">
    <property type="term" value="F:2'-deoxyadenosine deaminase activity"/>
    <property type="evidence" value="ECO:0007669"/>
    <property type="project" value="RHEA"/>
</dbReference>